<dbReference type="InterPro" id="IPR003593">
    <property type="entry name" value="AAA+_ATPase"/>
</dbReference>
<dbReference type="PANTHER" id="PTHR11017:SF587">
    <property type="entry name" value="NB-ARC DOMAIN PROTEIN"/>
    <property type="match status" value="1"/>
</dbReference>
<dbReference type="EMBL" id="JBGMDY010000007">
    <property type="protein sequence ID" value="KAL2329127.1"/>
    <property type="molecule type" value="Genomic_DNA"/>
</dbReference>
<dbReference type="InterPro" id="IPR027417">
    <property type="entry name" value="P-loop_NTPase"/>
</dbReference>
<evidence type="ECO:0000259" key="1">
    <source>
        <dbReference type="SMART" id="SM00382"/>
    </source>
</evidence>
<evidence type="ECO:0000313" key="3">
    <source>
        <dbReference type="Proteomes" id="UP001603857"/>
    </source>
</evidence>
<dbReference type="Gene3D" id="3.40.50.300">
    <property type="entry name" value="P-loop containing nucleotide triphosphate hydrolases"/>
    <property type="match status" value="1"/>
</dbReference>
<keyword evidence="3" id="KW-1185">Reference proteome</keyword>
<dbReference type="SMART" id="SM00382">
    <property type="entry name" value="AAA"/>
    <property type="match status" value="1"/>
</dbReference>
<reference evidence="2 3" key="1">
    <citation type="submission" date="2024-08" db="EMBL/GenBank/DDBJ databases">
        <title>Insights into the chromosomal genome structure of Flemingia macrophylla.</title>
        <authorList>
            <person name="Ding Y."/>
            <person name="Zhao Y."/>
            <person name="Bi W."/>
            <person name="Wu M."/>
            <person name="Zhao G."/>
            <person name="Gong Y."/>
            <person name="Li W."/>
            <person name="Zhang P."/>
        </authorList>
    </citation>
    <scope>NUCLEOTIDE SEQUENCE [LARGE SCALE GENOMIC DNA]</scope>
    <source>
        <strain evidence="2">DYQJB</strain>
        <tissue evidence="2">Leaf</tissue>
    </source>
</reference>
<dbReference type="PRINTS" id="PR00364">
    <property type="entry name" value="DISEASERSIST"/>
</dbReference>
<evidence type="ECO:0000313" key="2">
    <source>
        <dbReference type="EMBL" id="KAL2329127.1"/>
    </source>
</evidence>
<feature type="domain" description="AAA+ ATPase" evidence="1">
    <location>
        <begin position="51"/>
        <end position="190"/>
    </location>
</feature>
<dbReference type="PANTHER" id="PTHR11017">
    <property type="entry name" value="LEUCINE-RICH REPEAT-CONTAINING PROTEIN"/>
    <property type="match status" value="1"/>
</dbReference>
<sequence length="274" mass="30979">MEAGSDGAALVKGGVRVKKKENTSQKIDESKFIDDLVKEIFNKVSPKDLSSNEFVGIYGTGGIGKTTLAKALYDSIYKNFQGSSFILNVRETSKQSNGLEFLQRSLLANILEDNEINVKSKEEGIRTIKDRLCLKRVLIVLDDISNIEQLNNLAGERNWFGLGSRIIITTRNKHLLNGGVEKRYEMKFLDNQESLELFCHCAFKQSYSKPNYEDMSNRAVHSCKGLPLALKVLGFHMVGRQLDEWKDAPDTFEKSPHEDVQRVLRISYDSLPIN</sequence>
<protein>
    <recommendedName>
        <fullName evidence="1">AAA+ ATPase domain-containing protein</fullName>
    </recommendedName>
</protein>
<name>A0ABD1M020_9FABA</name>
<accession>A0ABD1M020</accession>
<comment type="caution">
    <text evidence="2">The sequence shown here is derived from an EMBL/GenBank/DDBJ whole genome shotgun (WGS) entry which is preliminary data.</text>
</comment>
<dbReference type="AlphaFoldDB" id="A0ABD1M020"/>
<dbReference type="InterPro" id="IPR044974">
    <property type="entry name" value="Disease_R_plants"/>
</dbReference>
<organism evidence="2 3">
    <name type="scientific">Flemingia macrophylla</name>
    <dbReference type="NCBI Taxonomy" id="520843"/>
    <lineage>
        <taxon>Eukaryota</taxon>
        <taxon>Viridiplantae</taxon>
        <taxon>Streptophyta</taxon>
        <taxon>Embryophyta</taxon>
        <taxon>Tracheophyta</taxon>
        <taxon>Spermatophyta</taxon>
        <taxon>Magnoliopsida</taxon>
        <taxon>eudicotyledons</taxon>
        <taxon>Gunneridae</taxon>
        <taxon>Pentapetalae</taxon>
        <taxon>rosids</taxon>
        <taxon>fabids</taxon>
        <taxon>Fabales</taxon>
        <taxon>Fabaceae</taxon>
        <taxon>Papilionoideae</taxon>
        <taxon>50 kb inversion clade</taxon>
        <taxon>NPAAA clade</taxon>
        <taxon>indigoferoid/millettioid clade</taxon>
        <taxon>Phaseoleae</taxon>
        <taxon>Flemingia</taxon>
    </lineage>
</organism>
<gene>
    <name evidence="2" type="ORF">Fmac_022554</name>
</gene>
<dbReference type="SUPFAM" id="SSF52540">
    <property type="entry name" value="P-loop containing nucleoside triphosphate hydrolases"/>
    <property type="match status" value="1"/>
</dbReference>
<proteinExistence type="predicted"/>
<dbReference type="InterPro" id="IPR042197">
    <property type="entry name" value="Apaf_helical"/>
</dbReference>
<dbReference type="Proteomes" id="UP001603857">
    <property type="component" value="Unassembled WGS sequence"/>
</dbReference>
<dbReference type="InterPro" id="IPR002182">
    <property type="entry name" value="NB-ARC"/>
</dbReference>
<dbReference type="Gene3D" id="1.10.8.430">
    <property type="entry name" value="Helical domain of apoptotic protease-activating factors"/>
    <property type="match status" value="1"/>
</dbReference>
<dbReference type="Pfam" id="PF00931">
    <property type="entry name" value="NB-ARC"/>
    <property type="match status" value="1"/>
</dbReference>